<accession>A0ABN1IEK7</accession>
<dbReference type="RefSeq" id="WP_379988734.1">
    <property type="nucleotide sequence ID" value="NZ_BAAAEU010000006.1"/>
</dbReference>
<proteinExistence type="predicted"/>
<organism evidence="2 3">
    <name type="scientific">Dokdonella soli</name>
    <dbReference type="NCBI Taxonomy" id="529810"/>
    <lineage>
        <taxon>Bacteria</taxon>
        <taxon>Pseudomonadati</taxon>
        <taxon>Pseudomonadota</taxon>
        <taxon>Gammaproteobacteria</taxon>
        <taxon>Lysobacterales</taxon>
        <taxon>Rhodanobacteraceae</taxon>
        <taxon>Dokdonella</taxon>
    </lineage>
</organism>
<gene>
    <name evidence="2" type="ORF">GCM10009105_12620</name>
</gene>
<dbReference type="Proteomes" id="UP001501523">
    <property type="component" value="Unassembled WGS sequence"/>
</dbReference>
<evidence type="ECO:0000313" key="3">
    <source>
        <dbReference type="Proteomes" id="UP001501523"/>
    </source>
</evidence>
<evidence type="ECO:0000256" key="1">
    <source>
        <dbReference type="SAM" id="MobiDB-lite"/>
    </source>
</evidence>
<sequence>MKTLPLILAATLPLAACSWGIKLDSGGEKVRTAWNGDVAGCKAMGTVTVSVLDHVGPVDRSDLKVRDELEVMARNEAAGMSADTIKPLGDPRDGQQSWGAYHCGPQARAERPAMRIQQKDANGTVETYPVKDH</sequence>
<reference evidence="2 3" key="1">
    <citation type="journal article" date="2019" name="Int. J. Syst. Evol. Microbiol.">
        <title>The Global Catalogue of Microorganisms (GCM) 10K type strain sequencing project: providing services to taxonomists for standard genome sequencing and annotation.</title>
        <authorList>
            <consortium name="The Broad Institute Genomics Platform"/>
            <consortium name="The Broad Institute Genome Sequencing Center for Infectious Disease"/>
            <person name="Wu L."/>
            <person name="Ma J."/>
        </authorList>
    </citation>
    <scope>NUCLEOTIDE SEQUENCE [LARGE SCALE GENOMIC DNA]</scope>
    <source>
        <strain evidence="2 3">JCM 15421</strain>
    </source>
</reference>
<feature type="region of interest" description="Disordered" evidence="1">
    <location>
        <begin position="80"/>
        <end position="133"/>
    </location>
</feature>
<keyword evidence="3" id="KW-1185">Reference proteome</keyword>
<evidence type="ECO:0000313" key="2">
    <source>
        <dbReference type="EMBL" id="GAA0710994.1"/>
    </source>
</evidence>
<dbReference type="EMBL" id="BAAAEU010000006">
    <property type="protein sequence ID" value="GAA0710994.1"/>
    <property type="molecule type" value="Genomic_DNA"/>
</dbReference>
<comment type="caution">
    <text evidence="2">The sequence shown here is derived from an EMBL/GenBank/DDBJ whole genome shotgun (WGS) entry which is preliminary data.</text>
</comment>
<dbReference type="Pfam" id="PF13698">
    <property type="entry name" value="DUF4156"/>
    <property type="match status" value="1"/>
</dbReference>
<name>A0ABN1IEK7_9GAMM</name>
<protein>
    <recommendedName>
        <fullName evidence="4">DUF4156 domain-containing protein</fullName>
    </recommendedName>
</protein>
<evidence type="ECO:0008006" key="4">
    <source>
        <dbReference type="Google" id="ProtNLM"/>
    </source>
</evidence>
<dbReference type="InterPro" id="IPR025294">
    <property type="entry name" value="DUF4156"/>
</dbReference>